<dbReference type="EMBL" id="UOFO01000036">
    <property type="protein sequence ID" value="VAW84255.1"/>
    <property type="molecule type" value="Genomic_DNA"/>
</dbReference>
<dbReference type="SUPFAM" id="SSF55315">
    <property type="entry name" value="L30e-like"/>
    <property type="match status" value="1"/>
</dbReference>
<accession>A0A3B0YTL4</accession>
<protein>
    <submittedName>
        <fullName evidence="6">rRNA methylases</fullName>
    </submittedName>
</protein>
<dbReference type="InterPro" id="IPR029026">
    <property type="entry name" value="tRNA_m1G_MTases_N"/>
</dbReference>
<feature type="domain" description="MRM3-like substrate binding" evidence="5">
    <location>
        <begin position="12"/>
        <end position="101"/>
    </location>
</feature>
<evidence type="ECO:0000256" key="3">
    <source>
        <dbReference type="ARBA" id="ARBA00022679"/>
    </source>
</evidence>
<evidence type="ECO:0000256" key="1">
    <source>
        <dbReference type="ARBA" id="ARBA00007228"/>
    </source>
</evidence>
<dbReference type="SUPFAM" id="SSF75217">
    <property type="entry name" value="alpha/beta knot"/>
    <property type="match status" value="1"/>
</dbReference>
<dbReference type="Pfam" id="PF00588">
    <property type="entry name" value="SpoU_methylase"/>
    <property type="match status" value="1"/>
</dbReference>
<keyword evidence="2 6" id="KW-0489">Methyltransferase</keyword>
<evidence type="ECO:0000256" key="2">
    <source>
        <dbReference type="ARBA" id="ARBA00022603"/>
    </source>
</evidence>
<dbReference type="CDD" id="cd18095">
    <property type="entry name" value="SpoU-like_rRNA-MTase"/>
    <property type="match status" value="1"/>
</dbReference>
<dbReference type="Gene3D" id="3.40.1280.10">
    <property type="match status" value="1"/>
</dbReference>
<dbReference type="InterPro" id="IPR053888">
    <property type="entry name" value="MRM3-like_sub_bind"/>
</dbReference>
<dbReference type="AlphaFoldDB" id="A0A3B0YTL4"/>
<dbReference type="GO" id="GO:0008173">
    <property type="term" value="F:RNA methyltransferase activity"/>
    <property type="evidence" value="ECO:0007669"/>
    <property type="project" value="InterPro"/>
</dbReference>
<proteinExistence type="inferred from homology"/>
<gene>
    <name evidence="6" type="ORF">MNBD_GAMMA16-1508</name>
</gene>
<evidence type="ECO:0000313" key="6">
    <source>
        <dbReference type="EMBL" id="VAW84255.1"/>
    </source>
</evidence>
<dbReference type="InterPro" id="IPR029028">
    <property type="entry name" value="Alpha/beta_knot_MTases"/>
</dbReference>
<dbReference type="InterPro" id="IPR001537">
    <property type="entry name" value="SpoU_MeTrfase"/>
</dbReference>
<evidence type="ECO:0000259" key="4">
    <source>
        <dbReference type="Pfam" id="PF00588"/>
    </source>
</evidence>
<dbReference type="Pfam" id="PF22435">
    <property type="entry name" value="MRM3-like_sub_bind"/>
    <property type="match status" value="1"/>
</dbReference>
<keyword evidence="3" id="KW-0808">Transferase</keyword>
<dbReference type="GO" id="GO:0003723">
    <property type="term" value="F:RNA binding"/>
    <property type="evidence" value="ECO:0007669"/>
    <property type="project" value="InterPro"/>
</dbReference>
<dbReference type="InterPro" id="IPR029064">
    <property type="entry name" value="Ribosomal_eL30-like_sf"/>
</dbReference>
<dbReference type="GO" id="GO:0032259">
    <property type="term" value="P:methylation"/>
    <property type="evidence" value="ECO:0007669"/>
    <property type="project" value="UniProtKB-KW"/>
</dbReference>
<dbReference type="PANTHER" id="PTHR43191:SF2">
    <property type="entry name" value="RRNA METHYLTRANSFERASE 3, MITOCHONDRIAL"/>
    <property type="match status" value="1"/>
</dbReference>
<dbReference type="PANTHER" id="PTHR43191">
    <property type="entry name" value="RRNA METHYLTRANSFERASE 3"/>
    <property type="match status" value="1"/>
</dbReference>
<evidence type="ECO:0000259" key="5">
    <source>
        <dbReference type="Pfam" id="PF22435"/>
    </source>
</evidence>
<feature type="domain" description="tRNA/rRNA methyltransferase SpoU type" evidence="4">
    <location>
        <begin position="116"/>
        <end position="251"/>
    </location>
</feature>
<dbReference type="InterPro" id="IPR051259">
    <property type="entry name" value="rRNA_Methyltransferase"/>
</dbReference>
<reference evidence="6" key="1">
    <citation type="submission" date="2018-06" db="EMBL/GenBank/DDBJ databases">
        <authorList>
            <person name="Zhirakovskaya E."/>
        </authorList>
    </citation>
    <scope>NUCLEOTIDE SEQUENCE</scope>
</reference>
<organism evidence="6">
    <name type="scientific">hydrothermal vent metagenome</name>
    <dbReference type="NCBI Taxonomy" id="652676"/>
    <lineage>
        <taxon>unclassified sequences</taxon>
        <taxon>metagenomes</taxon>
        <taxon>ecological metagenomes</taxon>
    </lineage>
</organism>
<dbReference type="GO" id="GO:0006396">
    <property type="term" value="P:RNA processing"/>
    <property type="evidence" value="ECO:0007669"/>
    <property type="project" value="InterPro"/>
</dbReference>
<name>A0A3B0YTL4_9ZZZZ</name>
<comment type="similarity">
    <text evidence="1">Belongs to the class IV-like SAM-binding methyltransferase superfamily. RNA methyltransferase TrmH family.</text>
</comment>
<sequence length="264" mass="29147">MKHYKDITSAENNQYKQIKKLAHSARERRKQKTTLLDGMHLLHALADTNGSLELVILRQNYEDEIEIQSCLKRFASTPGIVLSATLFDKVSPVETPTGILAIYKMHVTKPITNDCAVLLENIQDPGNLGAIFRTAVAAGVDAVYLSKGCTEAWSPKVLRAAMGAHFSLAIKEQQNLSQICLDFPLSIATQLDVSTSLYDLDLSDRVAFLFGNEGNGLSTSLSAQATHKIRIPMRGKIESLNVAAATAICLFERVRQKENQENIY</sequence>
<dbReference type="Gene3D" id="3.30.1330.30">
    <property type="match status" value="1"/>
</dbReference>